<feature type="transmembrane region" description="Helical" evidence="2">
    <location>
        <begin position="358"/>
        <end position="377"/>
    </location>
</feature>
<sequence>MIPPDSVRSDSSEPPLDSGSVAPTEGSRDGATEAGEAPTFWRRYHLGVWLLVILVAALVASAFLPWEWSFIDDGNQITILRGDQAAHGWLGGILQDMIDMYHKDRWWGLFRPSFWVFAGTFYLLPVGPAHAVRLAMVVCAIGGPLVVAARRFTGRPRAAMLVWTLAAVVASQQFFAGIWYPSLQETSGLCFVGLGLIAQRRPVVRALCWLVAAWFKAPFSWLLLAYGLVLCRRRETRLVGAVTSLVAVATLAITAYMSHVGFYTGAMNLSRHTVRVNFDTSVGQLAVPLLVVVAGLAVMRPRIDVSGDPTALVMLLGGAGYLANLLVWKVDAYYAGPYTYLLTLAVVFAVSEVGTRSLTRLAAALAVSAVLGGYFLFDNAQYAYNRLSAVNALRDCVLRLPGSPVVGFNREEASVRLDFIVREHRPHWGGEVTWVRPDQLTGADGKPLRYFINQPGYEASDRSLTSGPVVCHTSEVSIYRVVSQS</sequence>
<keyword evidence="2" id="KW-0472">Membrane</keyword>
<accession>A0A8J3QXE2</accession>
<evidence type="ECO:0000256" key="2">
    <source>
        <dbReference type="SAM" id="Phobius"/>
    </source>
</evidence>
<feature type="transmembrane region" description="Helical" evidence="2">
    <location>
        <begin position="238"/>
        <end position="262"/>
    </location>
</feature>
<evidence type="ECO:0000313" key="3">
    <source>
        <dbReference type="EMBL" id="GIH18074.1"/>
    </source>
</evidence>
<protein>
    <submittedName>
        <fullName evidence="3">Uncharacterized protein</fullName>
    </submittedName>
</protein>
<feature type="transmembrane region" description="Helical" evidence="2">
    <location>
        <begin position="282"/>
        <end position="299"/>
    </location>
</feature>
<keyword evidence="2" id="KW-1133">Transmembrane helix</keyword>
<feature type="region of interest" description="Disordered" evidence="1">
    <location>
        <begin position="1"/>
        <end position="33"/>
    </location>
</feature>
<feature type="transmembrane region" description="Helical" evidence="2">
    <location>
        <begin position="130"/>
        <end position="149"/>
    </location>
</feature>
<keyword evidence="2" id="KW-0812">Transmembrane</keyword>
<keyword evidence="4" id="KW-1185">Reference proteome</keyword>
<feature type="transmembrane region" description="Helical" evidence="2">
    <location>
        <begin position="311"/>
        <end position="328"/>
    </location>
</feature>
<evidence type="ECO:0000313" key="4">
    <source>
        <dbReference type="Proteomes" id="UP000642748"/>
    </source>
</evidence>
<reference evidence="3" key="1">
    <citation type="submission" date="2021-01" db="EMBL/GenBank/DDBJ databases">
        <title>Whole genome shotgun sequence of Rugosimonospora africana NBRC 104875.</title>
        <authorList>
            <person name="Komaki H."/>
            <person name="Tamura T."/>
        </authorList>
    </citation>
    <scope>NUCLEOTIDE SEQUENCE</scope>
    <source>
        <strain evidence="3">NBRC 104875</strain>
    </source>
</reference>
<feature type="transmembrane region" description="Helical" evidence="2">
    <location>
        <begin position="203"/>
        <end position="226"/>
    </location>
</feature>
<dbReference type="AlphaFoldDB" id="A0A8J3QXE2"/>
<proteinExistence type="predicted"/>
<evidence type="ECO:0000256" key="1">
    <source>
        <dbReference type="SAM" id="MobiDB-lite"/>
    </source>
</evidence>
<comment type="caution">
    <text evidence="3">The sequence shown here is derived from an EMBL/GenBank/DDBJ whole genome shotgun (WGS) entry which is preliminary data.</text>
</comment>
<gene>
    <name evidence="3" type="ORF">Raf01_62460</name>
</gene>
<feature type="transmembrane region" description="Helical" evidence="2">
    <location>
        <begin position="106"/>
        <end position="124"/>
    </location>
</feature>
<name>A0A8J3QXE2_9ACTN</name>
<organism evidence="3 4">
    <name type="scientific">Rugosimonospora africana</name>
    <dbReference type="NCBI Taxonomy" id="556532"/>
    <lineage>
        <taxon>Bacteria</taxon>
        <taxon>Bacillati</taxon>
        <taxon>Actinomycetota</taxon>
        <taxon>Actinomycetes</taxon>
        <taxon>Micromonosporales</taxon>
        <taxon>Micromonosporaceae</taxon>
        <taxon>Rugosimonospora</taxon>
    </lineage>
</organism>
<feature type="transmembrane region" description="Helical" evidence="2">
    <location>
        <begin position="46"/>
        <end position="66"/>
    </location>
</feature>
<dbReference type="EMBL" id="BONZ01000062">
    <property type="protein sequence ID" value="GIH18074.1"/>
    <property type="molecule type" value="Genomic_DNA"/>
</dbReference>
<dbReference type="Proteomes" id="UP000642748">
    <property type="component" value="Unassembled WGS sequence"/>
</dbReference>
<feature type="transmembrane region" description="Helical" evidence="2">
    <location>
        <begin position="334"/>
        <end position="351"/>
    </location>
</feature>
<feature type="transmembrane region" description="Helical" evidence="2">
    <location>
        <begin position="161"/>
        <end position="183"/>
    </location>
</feature>